<accession>A0A9P7W265</accession>
<dbReference type="Proteomes" id="UP000812287">
    <property type="component" value="Unassembled WGS sequence"/>
</dbReference>
<comment type="caution">
    <text evidence="1">The sequence shown here is derived from an EMBL/GenBank/DDBJ whole genome shotgun (WGS) entry which is preliminary data.</text>
</comment>
<evidence type="ECO:0000313" key="1">
    <source>
        <dbReference type="EMBL" id="KAG7451966.1"/>
    </source>
</evidence>
<sequence length="151" mass="16378">MAKGRRSPRPTAVINAKVSFPTRRGSRFAWDYDFENTTSQCGSDSRNMKKLIELSRFAVGGSPLVFGILNINHGSISLNILSKTNVRQVADGSLVFDHLGACPQTGQKTTKAYAASAPVALADLSRSGSRFPGDSEALSERYHSTWTRTIA</sequence>
<gene>
    <name evidence="1" type="ORF">BT62DRAFT_273787</name>
</gene>
<dbReference type="AlphaFoldDB" id="A0A9P7W265"/>
<evidence type="ECO:0000313" key="2">
    <source>
        <dbReference type="Proteomes" id="UP000812287"/>
    </source>
</evidence>
<name>A0A9P7W265_9AGAR</name>
<protein>
    <submittedName>
        <fullName evidence="1">Uncharacterized protein</fullName>
    </submittedName>
</protein>
<dbReference type="EMBL" id="MU250524">
    <property type="protein sequence ID" value="KAG7451966.1"/>
    <property type="molecule type" value="Genomic_DNA"/>
</dbReference>
<reference evidence="1" key="1">
    <citation type="submission" date="2020-11" db="EMBL/GenBank/DDBJ databases">
        <title>Adaptations for nitrogen fixation in a non-lichenized fungal sporocarp promotes dispersal by wood-feeding termites.</title>
        <authorList>
            <consortium name="DOE Joint Genome Institute"/>
            <person name="Koch R.A."/>
            <person name="Yoon G."/>
            <person name="Arayal U."/>
            <person name="Lail K."/>
            <person name="Amirebrahimi M."/>
            <person name="Labutti K."/>
            <person name="Lipzen A."/>
            <person name="Riley R."/>
            <person name="Barry K."/>
            <person name="Henrissat B."/>
            <person name="Grigoriev I.V."/>
            <person name="Herr J.R."/>
            <person name="Aime M.C."/>
        </authorList>
    </citation>
    <scope>NUCLEOTIDE SEQUENCE</scope>
    <source>
        <strain evidence="1">MCA 3950</strain>
    </source>
</reference>
<dbReference type="GeneID" id="66102627"/>
<dbReference type="RefSeq" id="XP_043045466.1">
    <property type="nucleotide sequence ID" value="XM_043180331.1"/>
</dbReference>
<organism evidence="1 2">
    <name type="scientific">Guyanagaster necrorhizus</name>
    <dbReference type="NCBI Taxonomy" id="856835"/>
    <lineage>
        <taxon>Eukaryota</taxon>
        <taxon>Fungi</taxon>
        <taxon>Dikarya</taxon>
        <taxon>Basidiomycota</taxon>
        <taxon>Agaricomycotina</taxon>
        <taxon>Agaricomycetes</taxon>
        <taxon>Agaricomycetidae</taxon>
        <taxon>Agaricales</taxon>
        <taxon>Marasmiineae</taxon>
        <taxon>Physalacriaceae</taxon>
        <taxon>Guyanagaster</taxon>
    </lineage>
</organism>
<keyword evidence="2" id="KW-1185">Reference proteome</keyword>
<proteinExistence type="predicted"/>